<sequence length="475" mass="52629">MVSFGLIDEWNPRPGQLTSWVASPSSIAESARAASHPVPPSHQQEEYLRAADRNRSAGFRFSRLCLIAFDINAQLEPAALTTALTTFLRRHDTFRSWFSVEADGSVARHVTEPETIELLCNDHGDFTTPARIREHVQHETPGPFAWDCFSFGAIEWDGGFTIYCAVDHLNTDGMSQAMTCVDLMTLYMNAAFGMDTALAPVGSYVDYCDRERSISRELSRDSPRVQRWIDVVSDHGGRLPHFPLPLGKDADTHTRSAHLTTKVFDDDAAAQRFEDACRANGGNVTAGLMAIAALAYAEFTGESGYLGMTPKSTRQAGSELNSVGWFTSLIPVPVTIDPDSTFSSAVAQAARSYDAGKDLTDVSFHRVLELVRPEDGIDVQPGWSVPMISYIDVRKLPGVKMFDAINGCLYGNRGSSEEVFMWINRFQEETSMTFLYPDTEIARESVHDYTDKFIEIMETVANQGDYDQVAPALTR</sequence>
<protein>
    <submittedName>
        <fullName evidence="2">Acyltransferase</fullName>
    </submittedName>
</protein>
<dbReference type="Proteomes" id="UP000602395">
    <property type="component" value="Unassembled WGS sequence"/>
</dbReference>
<dbReference type="RefSeq" id="WP_190268195.1">
    <property type="nucleotide sequence ID" value="NZ_BAABAD010000002.1"/>
</dbReference>
<accession>A0ABR7WGK4</accession>
<dbReference type="SUPFAM" id="SSF52777">
    <property type="entry name" value="CoA-dependent acyltransferases"/>
    <property type="match status" value="2"/>
</dbReference>
<dbReference type="GO" id="GO:0016746">
    <property type="term" value="F:acyltransferase activity"/>
    <property type="evidence" value="ECO:0007669"/>
    <property type="project" value="UniProtKB-KW"/>
</dbReference>
<name>A0ABR7WGK4_9ACTN</name>
<evidence type="ECO:0000313" key="3">
    <source>
        <dbReference type="Proteomes" id="UP000602395"/>
    </source>
</evidence>
<keyword evidence="2" id="KW-0012">Acyltransferase</keyword>
<evidence type="ECO:0000313" key="2">
    <source>
        <dbReference type="EMBL" id="MBD1321691.1"/>
    </source>
</evidence>
<dbReference type="InterPro" id="IPR001242">
    <property type="entry name" value="Condensation_dom"/>
</dbReference>
<dbReference type="EMBL" id="JACWMS010000004">
    <property type="protein sequence ID" value="MBD1321691.1"/>
    <property type="molecule type" value="Genomic_DNA"/>
</dbReference>
<organism evidence="2 3">
    <name type="scientific">Gordonia hankookensis</name>
    <dbReference type="NCBI Taxonomy" id="589403"/>
    <lineage>
        <taxon>Bacteria</taxon>
        <taxon>Bacillati</taxon>
        <taxon>Actinomycetota</taxon>
        <taxon>Actinomycetes</taxon>
        <taxon>Mycobacteriales</taxon>
        <taxon>Gordoniaceae</taxon>
        <taxon>Gordonia</taxon>
    </lineage>
</organism>
<comment type="caution">
    <text evidence="2">The sequence shown here is derived from an EMBL/GenBank/DDBJ whole genome shotgun (WGS) entry which is preliminary data.</text>
</comment>
<feature type="domain" description="Condensation" evidence="1">
    <location>
        <begin position="68"/>
        <end position="364"/>
    </location>
</feature>
<gene>
    <name evidence="2" type="ORF">IDF66_19105</name>
</gene>
<dbReference type="Gene3D" id="3.30.559.30">
    <property type="entry name" value="Nonribosomal peptide synthetase, condensation domain"/>
    <property type="match status" value="1"/>
</dbReference>
<evidence type="ECO:0000259" key="1">
    <source>
        <dbReference type="Pfam" id="PF00668"/>
    </source>
</evidence>
<dbReference type="InterPro" id="IPR023213">
    <property type="entry name" value="CAT-like_dom_sf"/>
</dbReference>
<proteinExistence type="predicted"/>
<dbReference type="Gene3D" id="3.30.559.10">
    <property type="entry name" value="Chloramphenicol acetyltransferase-like domain"/>
    <property type="match status" value="1"/>
</dbReference>
<dbReference type="Pfam" id="PF00668">
    <property type="entry name" value="Condensation"/>
    <property type="match status" value="1"/>
</dbReference>
<keyword evidence="3" id="KW-1185">Reference proteome</keyword>
<reference evidence="2 3" key="1">
    <citation type="submission" date="2020-09" db="EMBL/GenBank/DDBJ databases">
        <title>Novel species in genus Gordonia.</title>
        <authorList>
            <person name="Zhang G."/>
        </authorList>
    </citation>
    <scope>NUCLEOTIDE SEQUENCE [LARGE SCALE GENOMIC DNA]</scope>
    <source>
        <strain evidence="2 3">ON-33</strain>
    </source>
</reference>
<keyword evidence="2" id="KW-0808">Transferase</keyword>